<gene>
    <name evidence="2" type="ORF">TBRA_LOCUS488</name>
</gene>
<evidence type="ECO:0000313" key="2">
    <source>
        <dbReference type="EMBL" id="CAB0028289.1"/>
    </source>
</evidence>
<organism evidence="2 3">
    <name type="scientific">Trichogramma brassicae</name>
    <dbReference type="NCBI Taxonomy" id="86971"/>
    <lineage>
        <taxon>Eukaryota</taxon>
        <taxon>Metazoa</taxon>
        <taxon>Ecdysozoa</taxon>
        <taxon>Arthropoda</taxon>
        <taxon>Hexapoda</taxon>
        <taxon>Insecta</taxon>
        <taxon>Pterygota</taxon>
        <taxon>Neoptera</taxon>
        <taxon>Endopterygota</taxon>
        <taxon>Hymenoptera</taxon>
        <taxon>Apocrita</taxon>
        <taxon>Proctotrupomorpha</taxon>
        <taxon>Chalcidoidea</taxon>
        <taxon>Trichogrammatidae</taxon>
        <taxon>Trichogramma</taxon>
    </lineage>
</organism>
<evidence type="ECO:0000313" key="3">
    <source>
        <dbReference type="Proteomes" id="UP000479190"/>
    </source>
</evidence>
<feature type="compositionally biased region" description="Basic residues" evidence="1">
    <location>
        <begin position="61"/>
        <end position="88"/>
    </location>
</feature>
<dbReference type="EMBL" id="CADCXV010000113">
    <property type="protein sequence ID" value="CAB0028289.1"/>
    <property type="molecule type" value="Genomic_DNA"/>
</dbReference>
<keyword evidence="3" id="KW-1185">Reference proteome</keyword>
<protein>
    <recommendedName>
        <fullName evidence="4">PWWP domain-containing protein</fullName>
    </recommendedName>
</protein>
<evidence type="ECO:0008006" key="4">
    <source>
        <dbReference type="Google" id="ProtNLM"/>
    </source>
</evidence>
<dbReference type="AlphaFoldDB" id="A0A6H5I1K4"/>
<feature type="compositionally biased region" description="Basic and acidic residues" evidence="1">
    <location>
        <begin position="276"/>
        <end position="292"/>
    </location>
</feature>
<feature type="region of interest" description="Disordered" evidence="1">
    <location>
        <begin position="205"/>
        <end position="300"/>
    </location>
</feature>
<evidence type="ECO:0000256" key="1">
    <source>
        <dbReference type="SAM" id="MobiDB-lite"/>
    </source>
</evidence>
<feature type="compositionally biased region" description="Basic and acidic residues" evidence="1">
    <location>
        <begin position="633"/>
        <end position="642"/>
    </location>
</feature>
<reference evidence="2 3" key="1">
    <citation type="submission" date="2020-02" db="EMBL/GenBank/DDBJ databases">
        <authorList>
            <person name="Ferguson B K."/>
        </authorList>
    </citation>
    <scope>NUCLEOTIDE SEQUENCE [LARGE SCALE GENOMIC DNA]</scope>
</reference>
<accession>A0A6H5I1K4</accession>
<proteinExistence type="predicted"/>
<feature type="region of interest" description="Disordered" evidence="1">
    <location>
        <begin position="52"/>
        <end position="88"/>
    </location>
</feature>
<feature type="region of interest" description="Disordered" evidence="1">
    <location>
        <begin position="314"/>
        <end position="333"/>
    </location>
</feature>
<sequence length="894" mass="100857">MSSQSHLPTRRHTGVDSSCEVHAFGMVYLPASPTSKAPQHSKLPSRHLLNQLGQARLAGPCRRRRRASARLARRSSTKSARTWRSRHGRCARGSHRHILLNAIERLPASEAEIARKTYDTYSQYLQTGTNANTVSTKILAESGLFHKNIFINSQESSSAMDIDSENYNFDIDVSDETNVSPILSQKRKYRPLPIEITHYQPNAEMRYMSKSKRSKTKSTDSTYIAEGKVSTESGASQSQALTQNRSNSKTSKDSPMLSHEDNNRIINIEPSPVQSRDGEYTTTHVKEHDEKSINAADLPGGSVMKCFKERRSLNLSRKRKSSNNSLQEHSPEDVKCFVPTRRKTKVHPQRVRLRRVLRKRPRLAQSPTLPRRSFDCFVEFDDRHEADETSAIITHFEVEKIGSRETRRFVCSCKRKKFGGRTTSRPVNDETHIIDPAAKTLKPYFHRKFFQVLPLTAYRMAEALKHAVGPYDLFDVSKVQLSKGDYNDLKNAYYRRLAELQVMPLGHRAEAIANWHAKDYHRDPTPAALDVFVAHHIGYYMPWFNACLLSPVYYFVRSIVRGISTRRIRGKDRSERSTVREFEAVLQGLTIAASLKISSTTNLLNFGLCNRFTGGILESAKRICDDKSDDESATMHEGRPESNDEEEQDEPANADNDNDEEEGDGPADADDNDGGTLPQDDTDDEDIFERSVHVSTDACSSKPVGRTESPVCSNNRSEWERDDNFEEFNDSSYVLQYSGTVAAQLITGVVDEDAVPVMEPMELSVGAGTNEAPMERSVDVPNPYSREHMDLFPCEALGTKIGGILHFGDDDDESAVNTNEHTVSDETSDSTTPCFHVSDIVLVRLLSFCPWPALITRVGATKGRYKNTISKTQSIECHFMKILRRTRGIQHWVL</sequence>
<feature type="region of interest" description="Disordered" evidence="1">
    <location>
        <begin position="625"/>
        <end position="718"/>
    </location>
</feature>
<feature type="compositionally biased region" description="Acidic residues" evidence="1">
    <location>
        <begin position="643"/>
        <end position="673"/>
    </location>
</feature>
<name>A0A6H5I1K4_9HYME</name>
<feature type="compositionally biased region" description="Polar residues" evidence="1">
    <location>
        <begin position="230"/>
        <end position="249"/>
    </location>
</feature>
<dbReference type="Proteomes" id="UP000479190">
    <property type="component" value="Unassembled WGS sequence"/>
</dbReference>